<dbReference type="InterPro" id="IPR036388">
    <property type="entry name" value="WH-like_DNA-bd_sf"/>
</dbReference>
<dbReference type="EMBL" id="PVZC01000001">
    <property type="protein sequence ID" value="PRY02666.1"/>
    <property type="molecule type" value="Genomic_DNA"/>
</dbReference>
<protein>
    <recommendedName>
        <fullName evidence="6">Glycerol operon regulatory protein</fullName>
    </recommendedName>
</protein>
<evidence type="ECO:0000256" key="7">
    <source>
        <dbReference type="SAM" id="MobiDB-lite"/>
    </source>
</evidence>
<dbReference type="SUPFAM" id="SSF46785">
    <property type="entry name" value="Winged helix' DNA-binding domain"/>
    <property type="match status" value="1"/>
</dbReference>
<proteinExistence type="predicted"/>
<feature type="domain" description="HTH iclR-type" evidence="8">
    <location>
        <begin position="30"/>
        <end position="91"/>
    </location>
</feature>
<dbReference type="InterPro" id="IPR005471">
    <property type="entry name" value="Tscrpt_reg_IclR_N"/>
</dbReference>
<dbReference type="Gene3D" id="1.10.10.10">
    <property type="entry name" value="Winged helix-like DNA-binding domain superfamily/Winged helix DNA-binding domain"/>
    <property type="match status" value="1"/>
</dbReference>
<evidence type="ECO:0000256" key="2">
    <source>
        <dbReference type="ARBA" id="ARBA00023015"/>
    </source>
</evidence>
<evidence type="ECO:0000256" key="5">
    <source>
        <dbReference type="ARBA" id="ARBA00058938"/>
    </source>
</evidence>
<dbReference type="GO" id="GO:0003700">
    <property type="term" value="F:DNA-binding transcription factor activity"/>
    <property type="evidence" value="ECO:0007669"/>
    <property type="project" value="TreeGrafter"/>
</dbReference>
<dbReference type="FunFam" id="1.10.10.10:FF:000056">
    <property type="entry name" value="IclR family transcriptional regulator"/>
    <property type="match status" value="1"/>
</dbReference>
<dbReference type="Pfam" id="PF09339">
    <property type="entry name" value="HTH_IclR"/>
    <property type="match status" value="1"/>
</dbReference>
<dbReference type="GO" id="GO:0006071">
    <property type="term" value="P:glycerol metabolic process"/>
    <property type="evidence" value="ECO:0007669"/>
    <property type="project" value="UniProtKB-KW"/>
</dbReference>
<dbReference type="InterPro" id="IPR036390">
    <property type="entry name" value="WH_DNA-bd_sf"/>
</dbReference>
<keyword evidence="4" id="KW-0804">Transcription</keyword>
<dbReference type="InterPro" id="IPR029016">
    <property type="entry name" value="GAF-like_dom_sf"/>
</dbReference>
<gene>
    <name evidence="10" type="ORF">CLV72_1011269</name>
</gene>
<dbReference type="InterPro" id="IPR014757">
    <property type="entry name" value="Tscrpt_reg_IclR_C"/>
</dbReference>
<evidence type="ECO:0000313" key="11">
    <source>
        <dbReference type="Proteomes" id="UP000237846"/>
    </source>
</evidence>
<keyword evidence="2" id="KW-0805">Transcription regulation</keyword>
<organism evidence="10 11">
    <name type="scientific">Allonocardiopsis opalescens</name>
    <dbReference type="NCBI Taxonomy" id="1144618"/>
    <lineage>
        <taxon>Bacteria</taxon>
        <taxon>Bacillati</taxon>
        <taxon>Actinomycetota</taxon>
        <taxon>Actinomycetes</taxon>
        <taxon>Streptosporangiales</taxon>
        <taxon>Allonocardiopsis</taxon>
    </lineage>
</organism>
<evidence type="ECO:0000259" key="9">
    <source>
        <dbReference type="PROSITE" id="PS51078"/>
    </source>
</evidence>
<comment type="caution">
    <text evidence="10">The sequence shown here is derived from an EMBL/GenBank/DDBJ whole genome shotgun (WGS) entry which is preliminary data.</text>
</comment>
<evidence type="ECO:0000259" key="8">
    <source>
        <dbReference type="PROSITE" id="PS51077"/>
    </source>
</evidence>
<evidence type="ECO:0000256" key="3">
    <source>
        <dbReference type="ARBA" id="ARBA00023125"/>
    </source>
</evidence>
<accession>A0A2T0QFF6</accession>
<comment type="function">
    <text evidence="5">May be an activator protein for the gylABX operon.</text>
</comment>
<keyword evidence="3" id="KW-0238">DNA-binding</keyword>
<dbReference type="InterPro" id="IPR050707">
    <property type="entry name" value="HTH_MetabolicPath_Reg"/>
</dbReference>
<dbReference type="PROSITE" id="PS51077">
    <property type="entry name" value="HTH_ICLR"/>
    <property type="match status" value="1"/>
</dbReference>
<reference evidence="10 11" key="1">
    <citation type="submission" date="2018-03" db="EMBL/GenBank/DDBJ databases">
        <title>Genomic Encyclopedia of Archaeal and Bacterial Type Strains, Phase II (KMG-II): from individual species to whole genera.</title>
        <authorList>
            <person name="Goeker M."/>
        </authorList>
    </citation>
    <scope>NUCLEOTIDE SEQUENCE [LARGE SCALE GENOMIC DNA]</scope>
    <source>
        <strain evidence="10 11">DSM 45601</strain>
    </source>
</reference>
<dbReference type="Pfam" id="PF01614">
    <property type="entry name" value="IclR_C"/>
    <property type="match status" value="1"/>
</dbReference>
<dbReference type="AlphaFoldDB" id="A0A2T0QFF6"/>
<dbReference type="GO" id="GO:0003677">
    <property type="term" value="F:DNA binding"/>
    <property type="evidence" value="ECO:0007669"/>
    <property type="project" value="UniProtKB-KW"/>
</dbReference>
<keyword evidence="1" id="KW-0319">Glycerol metabolism</keyword>
<feature type="domain" description="IclR-ED" evidence="9">
    <location>
        <begin position="92"/>
        <end position="272"/>
    </location>
</feature>
<feature type="compositionally biased region" description="Low complexity" evidence="7">
    <location>
        <begin position="11"/>
        <end position="20"/>
    </location>
</feature>
<dbReference type="PANTHER" id="PTHR30136">
    <property type="entry name" value="HELIX-TURN-HELIX TRANSCRIPTIONAL REGULATOR, ICLR FAMILY"/>
    <property type="match status" value="1"/>
</dbReference>
<evidence type="ECO:0000313" key="10">
    <source>
        <dbReference type="EMBL" id="PRY02666.1"/>
    </source>
</evidence>
<feature type="region of interest" description="Disordered" evidence="7">
    <location>
        <begin position="1"/>
        <end position="29"/>
    </location>
</feature>
<feature type="compositionally biased region" description="Basic and acidic residues" evidence="7">
    <location>
        <begin position="1"/>
        <end position="10"/>
    </location>
</feature>
<name>A0A2T0QFF6_9ACTN</name>
<dbReference type="SUPFAM" id="SSF55781">
    <property type="entry name" value="GAF domain-like"/>
    <property type="match status" value="1"/>
</dbReference>
<dbReference type="Proteomes" id="UP000237846">
    <property type="component" value="Unassembled WGS sequence"/>
</dbReference>
<sequence>MNDSDGRADGGARNAVAAAEGGAGRRGDGVQSVERTLDVLEALAAAGGQLGLSEISARTGLPYGTTHRLLRTLIDRGYVRQDADRKYALGAALLRLGNATEQLFGSWAGPYLARLVELSGETANLAVMEGDAVVYVAQASSPRWLRMFTEVGRRVLPHCTAVGKVLLAERTDAECAALLRRTGLPRHTASTITEPAAMLAELARVRTAGYAVDRGEQELEVRCVAVPVRHRGEVIAALSVSGPASRMAGHDLRTLVARMHTVAEEFSAEVLGRG</sequence>
<keyword evidence="11" id="KW-1185">Reference proteome</keyword>
<dbReference type="PANTHER" id="PTHR30136:SF24">
    <property type="entry name" value="HTH-TYPE TRANSCRIPTIONAL REPRESSOR ALLR"/>
    <property type="match status" value="1"/>
</dbReference>
<dbReference type="Gene3D" id="3.30.450.40">
    <property type="match status" value="1"/>
</dbReference>
<evidence type="ECO:0000256" key="1">
    <source>
        <dbReference type="ARBA" id="ARBA00022798"/>
    </source>
</evidence>
<dbReference type="GO" id="GO:0045892">
    <property type="term" value="P:negative regulation of DNA-templated transcription"/>
    <property type="evidence" value="ECO:0007669"/>
    <property type="project" value="TreeGrafter"/>
</dbReference>
<dbReference type="RefSeq" id="WP_245929884.1">
    <property type="nucleotide sequence ID" value="NZ_PVZC01000001.1"/>
</dbReference>
<dbReference type="SMART" id="SM00346">
    <property type="entry name" value="HTH_ICLR"/>
    <property type="match status" value="1"/>
</dbReference>
<evidence type="ECO:0000256" key="6">
    <source>
        <dbReference type="ARBA" id="ARBA00070406"/>
    </source>
</evidence>
<evidence type="ECO:0000256" key="4">
    <source>
        <dbReference type="ARBA" id="ARBA00023163"/>
    </source>
</evidence>
<dbReference type="PROSITE" id="PS51078">
    <property type="entry name" value="ICLR_ED"/>
    <property type="match status" value="1"/>
</dbReference>